<gene>
    <name evidence="1" type="ORF">LJ725_25200</name>
</gene>
<dbReference type="PANTHER" id="PTHR36156">
    <property type="entry name" value="SLR2101 PROTEIN"/>
    <property type="match status" value="1"/>
</dbReference>
<evidence type="ECO:0000313" key="1">
    <source>
        <dbReference type="EMBL" id="MCC8432285.1"/>
    </source>
</evidence>
<dbReference type="PANTHER" id="PTHR36156:SF2">
    <property type="entry name" value="CUPIN TYPE-2 DOMAIN-CONTAINING PROTEIN"/>
    <property type="match status" value="1"/>
</dbReference>
<dbReference type="Gene3D" id="2.20.70.150">
    <property type="match status" value="1"/>
</dbReference>
<accession>A0ABS8L1T2</accession>
<dbReference type="SUPFAM" id="SSF51182">
    <property type="entry name" value="RmlC-like cupins"/>
    <property type="match status" value="1"/>
</dbReference>
<dbReference type="Proteomes" id="UP001198862">
    <property type="component" value="Unassembled WGS sequence"/>
</dbReference>
<protein>
    <submittedName>
        <fullName evidence="1">Cupin domain-containing protein</fullName>
    </submittedName>
</protein>
<dbReference type="InterPro" id="IPR047142">
    <property type="entry name" value="OryJ/VirC-like"/>
</dbReference>
<evidence type="ECO:0000313" key="2">
    <source>
        <dbReference type="Proteomes" id="UP001198862"/>
    </source>
</evidence>
<keyword evidence="2" id="KW-1185">Reference proteome</keyword>
<dbReference type="InterPro" id="IPR011051">
    <property type="entry name" value="RmlC_Cupin_sf"/>
</dbReference>
<sequence>MVKPVRRIVTGHDEKGRSVFLEDGPAPYPFSPSHSPNVGLTNLWVLDSIPASNEAGRPDPTARPFRLEPPGNGNVVRVVEFPPDRERNYGNQAEVFSQYGASQAHDSAARHPGFHRTLSVDYAIVIEGEIWALMDVGETLMQAGDVLIQRGTNHAWANRSDRIARVLFVLNGADPL</sequence>
<reference evidence="1 2" key="1">
    <citation type="submission" date="2021-11" db="EMBL/GenBank/DDBJ databases">
        <authorList>
            <person name="Lee D.-H."/>
            <person name="Kim S.-B."/>
        </authorList>
    </citation>
    <scope>NUCLEOTIDE SEQUENCE [LARGE SCALE GENOMIC DNA]</scope>
    <source>
        <strain evidence="1 2">KCTC 52223</strain>
    </source>
</reference>
<dbReference type="CDD" id="cd02231">
    <property type="entry name" value="cupin_BLL6423-like"/>
    <property type="match status" value="1"/>
</dbReference>
<dbReference type="RefSeq" id="WP_230553706.1">
    <property type="nucleotide sequence ID" value="NZ_JAJISD010000014.1"/>
</dbReference>
<name>A0ABS8L1T2_9HYPH</name>
<dbReference type="InterPro" id="IPR014710">
    <property type="entry name" value="RmlC-like_jellyroll"/>
</dbReference>
<dbReference type="Gene3D" id="2.60.120.10">
    <property type="entry name" value="Jelly Rolls"/>
    <property type="match status" value="1"/>
</dbReference>
<organism evidence="1 2">
    <name type="scientific">Reyranella aquatilis</name>
    <dbReference type="NCBI Taxonomy" id="2035356"/>
    <lineage>
        <taxon>Bacteria</taxon>
        <taxon>Pseudomonadati</taxon>
        <taxon>Pseudomonadota</taxon>
        <taxon>Alphaproteobacteria</taxon>
        <taxon>Hyphomicrobiales</taxon>
        <taxon>Reyranellaceae</taxon>
        <taxon>Reyranella</taxon>
    </lineage>
</organism>
<comment type="caution">
    <text evidence="1">The sequence shown here is derived from an EMBL/GenBank/DDBJ whole genome shotgun (WGS) entry which is preliminary data.</text>
</comment>
<proteinExistence type="predicted"/>
<dbReference type="EMBL" id="JAJISD010000014">
    <property type="protein sequence ID" value="MCC8432285.1"/>
    <property type="molecule type" value="Genomic_DNA"/>
</dbReference>